<gene>
    <name evidence="1" type="ORF">BEN30_04810</name>
</gene>
<evidence type="ECO:0000313" key="2">
    <source>
        <dbReference type="Proteomes" id="UP000095347"/>
    </source>
</evidence>
<organism evidence="1 2">
    <name type="scientific">Magnetovibrio blakemorei</name>
    <dbReference type="NCBI Taxonomy" id="28181"/>
    <lineage>
        <taxon>Bacteria</taxon>
        <taxon>Pseudomonadati</taxon>
        <taxon>Pseudomonadota</taxon>
        <taxon>Alphaproteobacteria</taxon>
        <taxon>Rhodospirillales</taxon>
        <taxon>Magnetovibrionaceae</taxon>
        <taxon>Magnetovibrio</taxon>
    </lineage>
</organism>
<keyword evidence="2" id="KW-1185">Reference proteome</keyword>
<dbReference type="STRING" id="28181.BEN30_04810"/>
<dbReference type="Proteomes" id="UP000095347">
    <property type="component" value="Unassembled WGS sequence"/>
</dbReference>
<dbReference type="EMBL" id="MCGG01000009">
    <property type="protein sequence ID" value="OEJ69036.1"/>
    <property type="molecule type" value="Genomic_DNA"/>
</dbReference>
<dbReference type="AlphaFoldDB" id="A0A1E5QAV9"/>
<accession>A0A1E5QAV9</accession>
<evidence type="ECO:0000313" key="1">
    <source>
        <dbReference type="EMBL" id="OEJ69036.1"/>
    </source>
</evidence>
<protein>
    <submittedName>
        <fullName evidence="1">Uncharacterized protein</fullName>
    </submittedName>
</protein>
<proteinExistence type="predicted"/>
<reference evidence="2" key="1">
    <citation type="submission" date="2016-07" db="EMBL/GenBank/DDBJ databases">
        <authorList>
            <person name="Florea S."/>
            <person name="Webb J.S."/>
            <person name="Jaromczyk J."/>
            <person name="Schardl C.L."/>
        </authorList>
    </citation>
    <scope>NUCLEOTIDE SEQUENCE [LARGE SCALE GENOMIC DNA]</scope>
    <source>
        <strain evidence="2">MV-1</strain>
    </source>
</reference>
<name>A0A1E5QAV9_9PROT</name>
<sequence length="140" mass="15086">MSQVQGIEVTHTVPDDRALAYLRDIEATFNAPPHVIGAPQCDYSQSGMAGRKVQFLLVGSTSERQGQVAYDQWRVDEVRKGEGIAGPFFTVIVTSPDGAKCTPLRSKAGTPEAIVLPKIKETLTALVSLGVTYDAKSLRP</sequence>
<comment type="caution">
    <text evidence="1">The sequence shown here is derived from an EMBL/GenBank/DDBJ whole genome shotgun (WGS) entry which is preliminary data.</text>
</comment>